<dbReference type="SUPFAM" id="SSF53850">
    <property type="entry name" value="Periplasmic binding protein-like II"/>
    <property type="match status" value="1"/>
</dbReference>
<evidence type="ECO:0000313" key="3">
    <source>
        <dbReference type="EMBL" id="OZI51915.1"/>
    </source>
</evidence>
<evidence type="ECO:0000256" key="2">
    <source>
        <dbReference type="SAM" id="SignalP"/>
    </source>
</evidence>
<organism evidence="3 4">
    <name type="scientific">Bordetella genomosp. 5</name>
    <dbReference type="NCBI Taxonomy" id="1395608"/>
    <lineage>
        <taxon>Bacteria</taxon>
        <taxon>Pseudomonadati</taxon>
        <taxon>Pseudomonadota</taxon>
        <taxon>Betaproteobacteria</taxon>
        <taxon>Burkholderiales</taxon>
        <taxon>Alcaligenaceae</taxon>
        <taxon>Bordetella</taxon>
    </lineage>
</organism>
<keyword evidence="4" id="KW-1185">Reference proteome</keyword>
<dbReference type="PANTHER" id="PTHR42928">
    <property type="entry name" value="TRICARBOXYLATE-BINDING PROTEIN"/>
    <property type="match status" value="1"/>
</dbReference>
<dbReference type="RefSeq" id="WP_094799872.1">
    <property type="nucleotide sequence ID" value="NZ_NEVP01000006.1"/>
</dbReference>
<reference evidence="3 4" key="1">
    <citation type="submission" date="2017-05" db="EMBL/GenBank/DDBJ databases">
        <title>Complete and WGS of Bordetella genogroups.</title>
        <authorList>
            <person name="Spilker T."/>
            <person name="LiPuma J."/>
        </authorList>
    </citation>
    <scope>NUCLEOTIDE SEQUENCE [LARGE SCALE GENOMIC DNA]</scope>
    <source>
        <strain evidence="3 4">AU10456</strain>
    </source>
</reference>
<dbReference type="InterPro" id="IPR006311">
    <property type="entry name" value="TAT_signal"/>
</dbReference>
<sequence>MTMHRRRFLIRSTALAAAAVVSPWALPARGAGHPAAGDPGAGRPAAGYPDKTVRLIVPYPPGAATDTLGRMAGQAWAEALGQTFVVENRGGGGTTIGTRAVGTAAPDGYTLGIVDSTFTINPGLLGDKLPYDTLKDFAPISLMATAPFVMVVHPSVKANTLAEFIALARAQPGSLSFGSAGVGSAPHLAGEQLRQQAGINVLHVPYRGGGTVFTDLLGGQVQFAFGTVPTLAEHIKGGKLRALAVTGAQRARQLPDVPTFAQAGLAGVDISPLFGLIAPAGVPAPVIERLSTTLARSVREGALRDKLAGLGFAPVGSTPAEFEARIRADVAKWRDVIQRGGIKAE</sequence>
<evidence type="ECO:0000313" key="4">
    <source>
        <dbReference type="Proteomes" id="UP000216913"/>
    </source>
</evidence>
<feature type="signal peptide" evidence="2">
    <location>
        <begin position="1"/>
        <end position="27"/>
    </location>
</feature>
<accession>A0A261TR45</accession>
<name>A0A261TR45_9BORD</name>
<dbReference type="PANTHER" id="PTHR42928:SF5">
    <property type="entry name" value="BLR1237 PROTEIN"/>
    <property type="match status" value="1"/>
</dbReference>
<dbReference type="EMBL" id="NEVP01000006">
    <property type="protein sequence ID" value="OZI51915.1"/>
    <property type="molecule type" value="Genomic_DNA"/>
</dbReference>
<dbReference type="InterPro" id="IPR042100">
    <property type="entry name" value="Bug_dom1"/>
</dbReference>
<keyword evidence="2" id="KW-0732">Signal</keyword>
<dbReference type="CDD" id="cd13578">
    <property type="entry name" value="PBP2_Bug27"/>
    <property type="match status" value="1"/>
</dbReference>
<dbReference type="AlphaFoldDB" id="A0A261TR45"/>
<dbReference type="Proteomes" id="UP000216913">
    <property type="component" value="Unassembled WGS sequence"/>
</dbReference>
<dbReference type="OrthoDB" id="8839530at2"/>
<dbReference type="PROSITE" id="PS51318">
    <property type="entry name" value="TAT"/>
    <property type="match status" value="1"/>
</dbReference>
<feature type="chain" id="PRO_5012898820" evidence="2">
    <location>
        <begin position="28"/>
        <end position="345"/>
    </location>
</feature>
<dbReference type="Pfam" id="PF03401">
    <property type="entry name" value="TctC"/>
    <property type="match status" value="1"/>
</dbReference>
<comment type="similarity">
    <text evidence="1">Belongs to the UPF0065 (bug) family.</text>
</comment>
<dbReference type="InterPro" id="IPR005064">
    <property type="entry name" value="BUG"/>
</dbReference>
<gene>
    <name evidence="3" type="ORF">CAL25_10385</name>
</gene>
<dbReference type="Gene3D" id="3.40.190.10">
    <property type="entry name" value="Periplasmic binding protein-like II"/>
    <property type="match status" value="1"/>
</dbReference>
<proteinExistence type="inferred from homology"/>
<dbReference type="Gene3D" id="3.40.190.150">
    <property type="entry name" value="Bordetella uptake gene, domain 1"/>
    <property type="match status" value="1"/>
</dbReference>
<comment type="caution">
    <text evidence="3">The sequence shown here is derived from an EMBL/GenBank/DDBJ whole genome shotgun (WGS) entry which is preliminary data.</text>
</comment>
<dbReference type="PIRSF" id="PIRSF017082">
    <property type="entry name" value="YflP"/>
    <property type="match status" value="1"/>
</dbReference>
<protein>
    <submittedName>
        <fullName evidence="3">Twin-arginine translocation pathway signal protein</fullName>
    </submittedName>
</protein>
<evidence type="ECO:0000256" key="1">
    <source>
        <dbReference type="ARBA" id="ARBA00006987"/>
    </source>
</evidence>